<proteinExistence type="predicted"/>
<dbReference type="HOGENOM" id="CLU_2794618_0_0_1"/>
<evidence type="ECO:0000313" key="2">
    <source>
        <dbReference type="Proteomes" id="UP000002059"/>
    </source>
</evidence>
<dbReference type="EMBL" id="KN294020">
    <property type="protein sequence ID" value="EEH37666.2"/>
    <property type="molecule type" value="Genomic_DNA"/>
</dbReference>
<dbReference type="KEGG" id="pbl:PAAG_08084"/>
<evidence type="ECO:0000313" key="1">
    <source>
        <dbReference type="EMBL" id="EEH37666.2"/>
    </source>
</evidence>
<dbReference type="VEuPathDB" id="FungiDB:PAAG_08084"/>
<dbReference type="RefSeq" id="XP_015700855.1">
    <property type="nucleotide sequence ID" value="XM_015846420.1"/>
</dbReference>
<gene>
    <name evidence="1" type="ORF">PAAG_08084</name>
</gene>
<name>C1HBE3_PARBA</name>
<dbReference type="Proteomes" id="UP000002059">
    <property type="component" value="Partially assembled WGS sequence"/>
</dbReference>
<reference evidence="1 2" key="1">
    <citation type="journal article" date="2011" name="PLoS Genet.">
        <title>Comparative genomic analysis of human fungal pathogens causing paracoccidioidomycosis.</title>
        <authorList>
            <person name="Desjardins C.A."/>
            <person name="Champion M.D."/>
            <person name="Holder J.W."/>
            <person name="Muszewska A."/>
            <person name="Goldberg J."/>
            <person name="Bailao A.M."/>
            <person name="Brigido M.M."/>
            <person name="Ferreira M.E."/>
            <person name="Garcia A.M."/>
            <person name="Grynberg M."/>
            <person name="Gujja S."/>
            <person name="Heiman D.I."/>
            <person name="Henn M.R."/>
            <person name="Kodira C.D."/>
            <person name="Leon-Narvaez H."/>
            <person name="Longo L.V."/>
            <person name="Ma L.J."/>
            <person name="Malavazi I."/>
            <person name="Matsuo A.L."/>
            <person name="Morais F.V."/>
            <person name="Pereira M."/>
            <person name="Rodriguez-Brito S."/>
            <person name="Sakthikumar S."/>
            <person name="Salem-Izacc S.M."/>
            <person name="Sykes S.M."/>
            <person name="Teixeira M.M."/>
            <person name="Vallejo M.C."/>
            <person name="Walter M.E."/>
            <person name="Yandava C."/>
            <person name="Young S."/>
            <person name="Zeng Q."/>
            <person name="Zucker J."/>
            <person name="Felipe M.S."/>
            <person name="Goldman G.H."/>
            <person name="Haas B.J."/>
            <person name="McEwen J.G."/>
            <person name="Nino-Vega G."/>
            <person name="Puccia R."/>
            <person name="San-Blas G."/>
            <person name="Soares C.M."/>
            <person name="Birren B.W."/>
            <person name="Cuomo C.A."/>
        </authorList>
    </citation>
    <scope>NUCLEOTIDE SEQUENCE [LARGE SCALE GENOMIC DNA]</scope>
    <source>
        <strain evidence="2">ATCC MYA-826 / Pb01</strain>
    </source>
</reference>
<accession>C1HBE3</accession>
<dbReference type="AlphaFoldDB" id="C1HBE3"/>
<organism evidence="1 2">
    <name type="scientific">Paracoccidioides lutzii (strain ATCC MYA-826 / Pb01)</name>
    <name type="common">Paracoccidioides brasiliensis</name>
    <dbReference type="NCBI Taxonomy" id="502779"/>
    <lineage>
        <taxon>Eukaryota</taxon>
        <taxon>Fungi</taxon>
        <taxon>Dikarya</taxon>
        <taxon>Ascomycota</taxon>
        <taxon>Pezizomycotina</taxon>
        <taxon>Eurotiomycetes</taxon>
        <taxon>Eurotiomycetidae</taxon>
        <taxon>Onygenales</taxon>
        <taxon>Ajellomycetaceae</taxon>
        <taxon>Paracoccidioides</taxon>
    </lineage>
</organism>
<dbReference type="GeneID" id="9093199"/>
<sequence>MAELLDHDCNIIADHPFNMSLYQLHDLLQKAEPDFSMLYKGEDAAYSLRSRMSNGDVASDLARLFERL</sequence>
<keyword evidence="2" id="KW-1185">Reference proteome</keyword>
<protein>
    <submittedName>
        <fullName evidence="1">Uncharacterized protein</fullName>
    </submittedName>
</protein>